<comment type="caution">
    <text evidence="2">The sequence shown here is derived from an EMBL/GenBank/DDBJ whole genome shotgun (WGS) entry which is preliminary data.</text>
</comment>
<dbReference type="EMBL" id="MCIF01000002">
    <property type="protein sequence ID" value="RAQ96248.1"/>
    <property type="molecule type" value="Genomic_DNA"/>
</dbReference>
<accession>A0A328VEP0</accession>
<dbReference type="Proteomes" id="UP000248706">
    <property type="component" value="Unassembled WGS sequence"/>
</dbReference>
<reference evidence="2 3" key="1">
    <citation type="submission" date="2016-08" db="EMBL/GenBank/DDBJ databases">
        <title>Analysis of Carbohydrate Active Enzymes in Thermogemmatispora T81 Reveals Carbohydrate Degradation Ability.</title>
        <authorList>
            <person name="Tomazini A."/>
            <person name="Lal S."/>
            <person name="Stott M."/>
            <person name="Henrissat B."/>
            <person name="Polikarpov I."/>
            <person name="Sparling R."/>
            <person name="Levin D.B."/>
        </authorList>
    </citation>
    <scope>NUCLEOTIDE SEQUENCE [LARGE SCALE GENOMIC DNA]</scope>
    <source>
        <strain evidence="2 3">T81</strain>
    </source>
</reference>
<evidence type="ECO:0000259" key="1">
    <source>
        <dbReference type="Pfam" id="PF19502"/>
    </source>
</evidence>
<protein>
    <recommendedName>
        <fullName evidence="1">DUF6036 domain-containing protein</fullName>
    </recommendedName>
</protein>
<evidence type="ECO:0000313" key="3">
    <source>
        <dbReference type="Proteomes" id="UP000248706"/>
    </source>
</evidence>
<organism evidence="2 3">
    <name type="scientific">Thermogemmatispora tikiterensis</name>
    <dbReference type="NCBI Taxonomy" id="1825093"/>
    <lineage>
        <taxon>Bacteria</taxon>
        <taxon>Bacillati</taxon>
        <taxon>Chloroflexota</taxon>
        <taxon>Ktedonobacteria</taxon>
        <taxon>Thermogemmatisporales</taxon>
        <taxon>Thermogemmatisporaceae</taxon>
        <taxon>Thermogemmatispora</taxon>
    </lineage>
</organism>
<sequence length="102" mass="12253">MPLPDGWEARLQFVKRYGKLDVFYFDWYSIALSKILRGSQRDSLDVQLMQRQGCIALEELDYLFQNVLDKLASPAYRRRYPNLSRERLQQRYEAFRLLLQSS</sequence>
<dbReference type="AlphaFoldDB" id="A0A328VEP0"/>
<keyword evidence="3" id="KW-1185">Reference proteome</keyword>
<evidence type="ECO:0000313" key="2">
    <source>
        <dbReference type="EMBL" id="RAQ96248.1"/>
    </source>
</evidence>
<gene>
    <name evidence="2" type="ORF">A4R35_11950</name>
</gene>
<proteinExistence type="predicted"/>
<dbReference type="InterPro" id="IPR045792">
    <property type="entry name" value="DUF6036"/>
</dbReference>
<feature type="domain" description="DUF6036" evidence="1">
    <location>
        <begin position="2"/>
        <end position="84"/>
    </location>
</feature>
<name>A0A328VEP0_9CHLR</name>
<dbReference type="Pfam" id="PF19502">
    <property type="entry name" value="DUF6036"/>
    <property type="match status" value="1"/>
</dbReference>